<protein>
    <submittedName>
        <fullName evidence="1">Uncharacterized protein</fullName>
    </submittedName>
</protein>
<reference evidence="1" key="1">
    <citation type="submission" date="2023-04" db="EMBL/GenBank/DDBJ databases">
        <authorList>
            <consortium name="ELIXIR-Norway"/>
        </authorList>
    </citation>
    <scope>NUCLEOTIDE SEQUENCE [LARGE SCALE GENOMIC DNA]</scope>
</reference>
<sequence>MLGFLHRNTQLRADVEWSGALGSVQGASDTETQNGALGLCPSMRPCRLRRPTSGGEGRGSDGAWNWRQTLCLGGKTPLACWESWLKMRWSWLPGLSRGSSDGACVGSPLLCFRLAHHR</sequence>
<evidence type="ECO:0000313" key="2">
    <source>
        <dbReference type="Proteomes" id="UP001176941"/>
    </source>
</evidence>
<accession>A0ABN8YH23</accession>
<evidence type="ECO:0000313" key="1">
    <source>
        <dbReference type="EMBL" id="CAI9160852.1"/>
    </source>
</evidence>
<dbReference type="Proteomes" id="UP001176941">
    <property type="component" value="Chromosome 2"/>
</dbReference>
<keyword evidence="2" id="KW-1185">Reference proteome</keyword>
<dbReference type="EMBL" id="OX459938">
    <property type="protein sequence ID" value="CAI9160852.1"/>
    <property type="molecule type" value="Genomic_DNA"/>
</dbReference>
<name>A0ABN8YH23_RANTA</name>
<proteinExistence type="predicted"/>
<gene>
    <name evidence="1" type="ORF">MRATA1EN1_LOCUS9814</name>
</gene>
<organism evidence="1 2">
    <name type="scientific">Rangifer tarandus platyrhynchus</name>
    <name type="common">Svalbard reindeer</name>
    <dbReference type="NCBI Taxonomy" id="3082113"/>
    <lineage>
        <taxon>Eukaryota</taxon>
        <taxon>Metazoa</taxon>
        <taxon>Chordata</taxon>
        <taxon>Craniata</taxon>
        <taxon>Vertebrata</taxon>
        <taxon>Euteleostomi</taxon>
        <taxon>Mammalia</taxon>
        <taxon>Eutheria</taxon>
        <taxon>Laurasiatheria</taxon>
        <taxon>Artiodactyla</taxon>
        <taxon>Ruminantia</taxon>
        <taxon>Pecora</taxon>
        <taxon>Cervidae</taxon>
        <taxon>Odocoileinae</taxon>
        <taxon>Rangifer</taxon>
    </lineage>
</organism>